<dbReference type="InterPro" id="IPR036397">
    <property type="entry name" value="RNaseH_sf"/>
</dbReference>
<dbReference type="GO" id="GO:0003676">
    <property type="term" value="F:nucleic acid binding"/>
    <property type="evidence" value="ECO:0007669"/>
    <property type="project" value="InterPro"/>
</dbReference>
<dbReference type="PANTHER" id="PTHR38681">
    <property type="entry name" value="RETROVIRUS-RELATED POL POLYPROTEIN FROM TRANSPOSON 412-LIKE PROTEIN-RELATED"/>
    <property type="match status" value="1"/>
</dbReference>
<dbReference type="AlphaFoldDB" id="A0A8X6XU70"/>
<comment type="caution">
    <text evidence="1">The sequence shown here is derived from an EMBL/GenBank/DDBJ whole genome shotgun (WGS) entry which is preliminary data.</text>
</comment>
<proteinExistence type="predicted"/>
<dbReference type="Proteomes" id="UP000886998">
    <property type="component" value="Unassembled WGS sequence"/>
</dbReference>
<keyword evidence="2" id="KW-1185">Reference proteome</keyword>
<dbReference type="EMBL" id="BMAV01012601">
    <property type="protein sequence ID" value="GFY59421.1"/>
    <property type="molecule type" value="Genomic_DNA"/>
</dbReference>
<gene>
    <name evidence="1" type="primary">Tf2-9_244</name>
    <name evidence="1" type="ORF">TNIN_318711</name>
</gene>
<dbReference type="PANTHER" id="PTHR38681:SF1">
    <property type="entry name" value="RETROVIRUS-RELATED POL POLYPROTEIN FROM TRANSPOSON 412-LIKE PROTEIN"/>
    <property type="match status" value="1"/>
</dbReference>
<dbReference type="Gene3D" id="3.30.420.10">
    <property type="entry name" value="Ribonuclease H-like superfamily/Ribonuclease H"/>
    <property type="match status" value="1"/>
</dbReference>
<organism evidence="1 2">
    <name type="scientific">Trichonephila inaurata madagascariensis</name>
    <dbReference type="NCBI Taxonomy" id="2747483"/>
    <lineage>
        <taxon>Eukaryota</taxon>
        <taxon>Metazoa</taxon>
        <taxon>Ecdysozoa</taxon>
        <taxon>Arthropoda</taxon>
        <taxon>Chelicerata</taxon>
        <taxon>Arachnida</taxon>
        <taxon>Araneae</taxon>
        <taxon>Araneomorphae</taxon>
        <taxon>Entelegynae</taxon>
        <taxon>Araneoidea</taxon>
        <taxon>Nephilidae</taxon>
        <taxon>Trichonephila</taxon>
        <taxon>Trichonephila inaurata</taxon>
    </lineage>
</organism>
<dbReference type="SUPFAM" id="SSF53098">
    <property type="entry name" value="Ribonuclease H-like"/>
    <property type="match status" value="1"/>
</dbReference>
<reference evidence="1" key="1">
    <citation type="submission" date="2020-08" db="EMBL/GenBank/DDBJ databases">
        <title>Multicomponent nature underlies the extraordinary mechanical properties of spider dragline silk.</title>
        <authorList>
            <person name="Kono N."/>
            <person name="Nakamura H."/>
            <person name="Mori M."/>
            <person name="Yoshida Y."/>
            <person name="Ohtoshi R."/>
            <person name="Malay A.D."/>
            <person name="Moran D.A.P."/>
            <person name="Tomita M."/>
            <person name="Numata K."/>
            <person name="Arakawa K."/>
        </authorList>
    </citation>
    <scope>NUCLEOTIDE SEQUENCE</scope>
</reference>
<sequence length="208" mass="23859">MCSLMDTRGFCWTHNRDQTEVYQNLEDCLRETLEAKDKLRKNSKGSSDGFVFPSKTARPITPTPVLNPIEMNNSFENLEQDPEIAQTKSPEILLESDLRGELCTCLGIRKVRTTPYHPSPNRLVKHTHQSLKATLMAHATQRWTQVLPFVLLGLRPVIKEDINCFVHPELSKCTHVFLRHDALRKPLLPSYDEAYAAVKRSKKHITLQ</sequence>
<protein>
    <submittedName>
        <fullName evidence="1">Transposon Tf2-9 polyprotein</fullName>
    </submittedName>
</protein>
<accession>A0A8X6XU70</accession>
<evidence type="ECO:0000313" key="2">
    <source>
        <dbReference type="Proteomes" id="UP000886998"/>
    </source>
</evidence>
<dbReference type="InterPro" id="IPR012337">
    <property type="entry name" value="RNaseH-like_sf"/>
</dbReference>
<evidence type="ECO:0000313" key="1">
    <source>
        <dbReference type="EMBL" id="GFY59421.1"/>
    </source>
</evidence>
<name>A0A8X6XU70_9ARAC</name>